<keyword evidence="4 9" id="KW-0067">ATP-binding</keyword>
<evidence type="ECO:0000256" key="11">
    <source>
        <dbReference type="SAM" id="MobiDB-lite"/>
    </source>
</evidence>
<evidence type="ECO:0000256" key="2">
    <source>
        <dbReference type="ARBA" id="ARBA00022741"/>
    </source>
</evidence>
<dbReference type="AlphaFoldDB" id="A0A4P9YRS7"/>
<comment type="subcellular location">
    <subcellularLocation>
        <location evidence="1 9">Nucleus</location>
    </subcellularLocation>
</comment>
<evidence type="ECO:0000313" key="15">
    <source>
        <dbReference type="Proteomes" id="UP000278143"/>
    </source>
</evidence>
<dbReference type="EC" id="3.6.4.-" evidence="9"/>
<evidence type="ECO:0000256" key="9">
    <source>
        <dbReference type="RuleBase" id="RU368001"/>
    </source>
</evidence>
<evidence type="ECO:0000256" key="4">
    <source>
        <dbReference type="ARBA" id="ARBA00022840"/>
    </source>
</evidence>
<dbReference type="PANTHER" id="PTHR45685:SF2">
    <property type="entry name" value="CHROMATIN-REMODELING ATPASE INO80"/>
    <property type="match status" value="1"/>
</dbReference>
<dbReference type="Pfam" id="PF13892">
    <property type="entry name" value="DBINO"/>
    <property type="match status" value="1"/>
</dbReference>
<evidence type="ECO:0000256" key="1">
    <source>
        <dbReference type="ARBA" id="ARBA00004123"/>
    </source>
</evidence>
<dbReference type="GO" id="GO:0006338">
    <property type="term" value="P:chromatin remodeling"/>
    <property type="evidence" value="ECO:0007669"/>
    <property type="project" value="UniProtKB-UniRule"/>
</dbReference>
<dbReference type="GO" id="GO:0016887">
    <property type="term" value="F:ATP hydrolysis activity"/>
    <property type="evidence" value="ECO:0007669"/>
    <property type="project" value="TreeGrafter"/>
</dbReference>
<keyword evidence="2" id="KW-0547">Nucleotide-binding</keyword>
<keyword evidence="3 9" id="KW-0227">DNA damage</keyword>
<feature type="compositionally biased region" description="Basic and acidic residues" evidence="11">
    <location>
        <begin position="255"/>
        <end position="266"/>
    </location>
</feature>
<proteinExistence type="inferred from homology"/>
<feature type="coiled-coil region" evidence="10">
    <location>
        <begin position="199"/>
        <end position="241"/>
    </location>
</feature>
<keyword evidence="6" id="KW-0010">Activator</keyword>
<comment type="subunit">
    <text evidence="9">Component of the INO80 chromatin-remodeling complex.</text>
</comment>
<organism evidence="14 15">
    <name type="scientific">Syncephalis pseudoplumigaleata</name>
    <dbReference type="NCBI Taxonomy" id="1712513"/>
    <lineage>
        <taxon>Eukaryota</taxon>
        <taxon>Fungi</taxon>
        <taxon>Fungi incertae sedis</taxon>
        <taxon>Zoopagomycota</taxon>
        <taxon>Zoopagomycotina</taxon>
        <taxon>Zoopagomycetes</taxon>
        <taxon>Zoopagales</taxon>
        <taxon>Piptocephalidaceae</taxon>
        <taxon>Syncephalis</taxon>
    </lineage>
</organism>
<dbReference type="EMBL" id="KZ991898">
    <property type="protein sequence ID" value="RKP22613.1"/>
    <property type="molecule type" value="Genomic_DNA"/>
</dbReference>
<dbReference type="SUPFAM" id="SSF52540">
    <property type="entry name" value="P-loop containing nucleoside triphosphate hydrolases"/>
    <property type="match status" value="1"/>
</dbReference>
<evidence type="ECO:0000259" key="12">
    <source>
        <dbReference type="PROSITE" id="PS51192"/>
    </source>
</evidence>
<dbReference type="PROSITE" id="PS51192">
    <property type="entry name" value="HELICASE_ATP_BIND_1"/>
    <property type="match status" value="1"/>
</dbReference>
<accession>A0A4P9YRS7</accession>
<feature type="non-terminal residue" evidence="14">
    <location>
        <position position="500"/>
    </location>
</feature>
<comment type="domain">
    <text evidence="9">The DBINO region is involved in binding to DNA.</text>
</comment>
<dbReference type="GO" id="GO:0031011">
    <property type="term" value="C:Ino80 complex"/>
    <property type="evidence" value="ECO:0007669"/>
    <property type="project" value="UniProtKB-UniRule"/>
</dbReference>
<dbReference type="PROSITE" id="PS51413">
    <property type="entry name" value="DBINO"/>
    <property type="match status" value="1"/>
</dbReference>
<feature type="region of interest" description="Disordered" evidence="11">
    <location>
        <begin position="255"/>
        <end position="284"/>
    </location>
</feature>
<comment type="similarity">
    <text evidence="9">Belongs to the SNF2/RAD54 helicase family.</text>
</comment>
<dbReference type="Proteomes" id="UP000278143">
    <property type="component" value="Unassembled WGS sequence"/>
</dbReference>
<dbReference type="InterPro" id="IPR038718">
    <property type="entry name" value="SNF2-like_sf"/>
</dbReference>
<dbReference type="GO" id="GO:0006281">
    <property type="term" value="P:DNA repair"/>
    <property type="evidence" value="ECO:0007669"/>
    <property type="project" value="UniProtKB-UniRule"/>
</dbReference>
<keyword evidence="7 9" id="KW-0234">DNA repair</keyword>
<keyword evidence="10" id="KW-0175">Coiled coil</keyword>
<dbReference type="InterPro" id="IPR014001">
    <property type="entry name" value="Helicase_ATP-bd"/>
</dbReference>
<keyword evidence="5 9" id="KW-0238">DNA-binding</keyword>
<dbReference type="InterPro" id="IPR020838">
    <property type="entry name" value="DBINO"/>
</dbReference>
<reference evidence="15" key="1">
    <citation type="journal article" date="2018" name="Nat. Microbiol.">
        <title>Leveraging single-cell genomics to expand the fungal tree of life.</title>
        <authorList>
            <person name="Ahrendt S.R."/>
            <person name="Quandt C.A."/>
            <person name="Ciobanu D."/>
            <person name="Clum A."/>
            <person name="Salamov A."/>
            <person name="Andreopoulos B."/>
            <person name="Cheng J.F."/>
            <person name="Woyke T."/>
            <person name="Pelin A."/>
            <person name="Henrissat B."/>
            <person name="Reynolds N.K."/>
            <person name="Benny G.L."/>
            <person name="Smith M.E."/>
            <person name="James T.Y."/>
            <person name="Grigoriev I.V."/>
        </authorList>
    </citation>
    <scope>NUCLEOTIDE SEQUENCE [LARGE SCALE GENOMIC DNA]</scope>
    <source>
        <strain evidence="15">Benny S71-1</strain>
    </source>
</reference>
<evidence type="ECO:0000313" key="14">
    <source>
        <dbReference type="EMBL" id="RKP22613.1"/>
    </source>
</evidence>
<evidence type="ECO:0000256" key="3">
    <source>
        <dbReference type="ARBA" id="ARBA00022763"/>
    </source>
</evidence>
<dbReference type="GO" id="GO:0003677">
    <property type="term" value="F:DNA binding"/>
    <property type="evidence" value="ECO:0007669"/>
    <property type="project" value="UniProtKB-UniRule"/>
</dbReference>
<protein>
    <recommendedName>
        <fullName evidence="9">Chromatin-remodeling ATPase INO80</fullName>
        <ecNumber evidence="9">3.6.4.-</ecNumber>
    </recommendedName>
</protein>
<comment type="function">
    <text evidence="9">ATPase component of the INO80 complex which remodels chromatin by shifting nucleosomes and is involved in DNA repair.</text>
</comment>
<dbReference type="InterPro" id="IPR027417">
    <property type="entry name" value="P-loop_NTPase"/>
</dbReference>
<dbReference type="InterPro" id="IPR050520">
    <property type="entry name" value="INO80/SWR1_helicase"/>
</dbReference>
<dbReference type="GO" id="GO:0042393">
    <property type="term" value="F:histone binding"/>
    <property type="evidence" value="ECO:0007669"/>
    <property type="project" value="TreeGrafter"/>
</dbReference>
<feature type="domain" description="DBINO" evidence="13">
    <location>
        <begin position="131"/>
        <end position="255"/>
    </location>
</feature>
<evidence type="ECO:0000256" key="7">
    <source>
        <dbReference type="ARBA" id="ARBA00023204"/>
    </source>
</evidence>
<dbReference type="OrthoDB" id="448448at2759"/>
<keyword evidence="8" id="KW-0539">Nucleus</keyword>
<evidence type="ECO:0000256" key="8">
    <source>
        <dbReference type="ARBA" id="ARBA00023242"/>
    </source>
</evidence>
<dbReference type="PANTHER" id="PTHR45685">
    <property type="entry name" value="HELICASE SRCAP-RELATED"/>
    <property type="match status" value="1"/>
</dbReference>
<dbReference type="Pfam" id="PF00176">
    <property type="entry name" value="SNF2-rel_dom"/>
    <property type="match status" value="1"/>
</dbReference>
<comment type="catalytic activity">
    <reaction evidence="9">
        <text>ATP + H2O = ADP + phosphate + H(+)</text>
        <dbReference type="Rhea" id="RHEA:13065"/>
        <dbReference type="ChEBI" id="CHEBI:15377"/>
        <dbReference type="ChEBI" id="CHEBI:15378"/>
        <dbReference type="ChEBI" id="CHEBI:30616"/>
        <dbReference type="ChEBI" id="CHEBI:43474"/>
        <dbReference type="ChEBI" id="CHEBI:456216"/>
    </reaction>
</comment>
<keyword evidence="9" id="KW-0378">Hydrolase</keyword>
<evidence type="ECO:0000256" key="10">
    <source>
        <dbReference type="SAM" id="Coils"/>
    </source>
</evidence>
<dbReference type="Gene3D" id="3.40.50.10810">
    <property type="entry name" value="Tandem AAA-ATPase domain"/>
    <property type="match status" value="1"/>
</dbReference>
<dbReference type="InterPro" id="IPR000330">
    <property type="entry name" value="SNF2_N"/>
</dbReference>
<keyword evidence="15" id="KW-1185">Reference proteome</keyword>
<feature type="domain" description="Helicase ATP-binding" evidence="12">
    <location>
        <begin position="388"/>
        <end position="500"/>
    </location>
</feature>
<evidence type="ECO:0000259" key="13">
    <source>
        <dbReference type="PROSITE" id="PS51413"/>
    </source>
</evidence>
<sequence>MAGGIVALPAHDLAAQEPMSDHLARYAKRLHQRHREVEAEEEARYQTLKQAMHAKYLARLEKRVAVRHALRKRAQLAEERKRAMQQNGHAANQPAAHYASHADSRAIAEETSRVVHRPSPEDEFELQRQHIWRVICQNQVPKAHRLLLQSAAMRQSNCKKLVIACHRESRRAVTRARLTRDLPVRARRSMREMLLFWKRNEKEEREQRRKAEKAALEKLRQEEEEREAKRQARKLNFLITQTELYSHFIGRKVTAGRDDDTDETARADPAMSAGGLDAGGTGVEDTSMELDVEGHDGTMGEIDFDNDDDATIQARARHNAQMALEKQAAQTRQFDAVARGKQTDDAATVDDMDFLNPSGMSTATEIQQPKMLNCELKKYQLKGLQWLANLYDQGINGILADEMGLGKTVQSISLMAHLAENHSLWGPFLVVAPAVTLHNWHQEISRFVPDFKVLPYWGTVSERKVLRKAWSKLYTKDAPFHVLVTSYQIVVADQGYFQKI</sequence>
<dbReference type="GO" id="GO:0005524">
    <property type="term" value="F:ATP binding"/>
    <property type="evidence" value="ECO:0007669"/>
    <property type="project" value="UniProtKB-UniRule"/>
</dbReference>
<gene>
    <name evidence="14" type="ORF">SYNPS1DRAFT_25589</name>
</gene>
<evidence type="ECO:0000256" key="6">
    <source>
        <dbReference type="ARBA" id="ARBA00023159"/>
    </source>
</evidence>
<name>A0A4P9YRS7_9FUNG</name>
<evidence type="ECO:0000256" key="5">
    <source>
        <dbReference type="ARBA" id="ARBA00023125"/>
    </source>
</evidence>